<dbReference type="EMBL" id="MZGV01000082">
    <property type="protein sequence ID" value="OPJ57507.1"/>
    <property type="molecule type" value="Genomic_DNA"/>
</dbReference>
<evidence type="ECO:0000256" key="8">
    <source>
        <dbReference type="ARBA" id="ARBA00023125"/>
    </source>
</evidence>
<dbReference type="GO" id="GO:0140664">
    <property type="term" value="F:ATP-dependent DNA damage sensor activity"/>
    <property type="evidence" value="ECO:0007669"/>
    <property type="project" value="InterPro"/>
</dbReference>
<keyword evidence="1 9" id="KW-0540">Nuclease</keyword>
<dbReference type="CDD" id="cd03280">
    <property type="entry name" value="ABC_MutS2"/>
    <property type="match status" value="1"/>
</dbReference>
<dbReference type="PANTHER" id="PTHR48466:SF2">
    <property type="entry name" value="OS10G0509000 PROTEIN"/>
    <property type="match status" value="1"/>
</dbReference>
<dbReference type="HAMAP" id="MF_00092">
    <property type="entry name" value="MutS2"/>
    <property type="match status" value="1"/>
</dbReference>
<dbReference type="EC" id="3.6.4.-" evidence="9"/>
<evidence type="ECO:0000256" key="10">
    <source>
        <dbReference type="SAM" id="Coils"/>
    </source>
</evidence>
<dbReference type="EC" id="3.1.-.-" evidence="9"/>
<dbReference type="PROSITE" id="PS00486">
    <property type="entry name" value="DNA_MISMATCH_REPAIR_2"/>
    <property type="match status" value="1"/>
</dbReference>
<dbReference type="Gene3D" id="3.40.50.300">
    <property type="entry name" value="P-loop containing nucleotide triphosphate hydrolases"/>
    <property type="match status" value="1"/>
</dbReference>
<dbReference type="GO" id="GO:0016887">
    <property type="term" value="F:ATP hydrolysis activity"/>
    <property type="evidence" value="ECO:0007669"/>
    <property type="project" value="InterPro"/>
</dbReference>
<accession>A0A1V4IDB6</accession>
<dbReference type="InterPro" id="IPR027417">
    <property type="entry name" value="P-loop_NTPase"/>
</dbReference>
<dbReference type="GO" id="GO:0004519">
    <property type="term" value="F:endonuclease activity"/>
    <property type="evidence" value="ECO:0007669"/>
    <property type="project" value="UniProtKB-UniRule"/>
</dbReference>
<evidence type="ECO:0000256" key="3">
    <source>
        <dbReference type="ARBA" id="ARBA00022741"/>
    </source>
</evidence>
<dbReference type="InterPro" id="IPR045076">
    <property type="entry name" value="MutS"/>
</dbReference>
<dbReference type="OrthoDB" id="9808166at2"/>
<dbReference type="NCBIfam" id="TIGR01069">
    <property type="entry name" value="mutS2"/>
    <property type="match status" value="1"/>
</dbReference>
<dbReference type="InterPro" id="IPR036187">
    <property type="entry name" value="DNA_mismatch_repair_MutS_sf"/>
</dbReference>
<evidence type="ECO:0000256" key="2">
    <source>
        <dbReference type="ARBA" id="ARBA00022730"/>
    </source>
</evidence>
<dbReference type="GO" id="GO:0072344">
    <property type="term" value="P:rescue of stalled ribosome"/>
    <property type="evidence" value="ECO:0007669"/>
    <property type="project" value="UniProtKB-UniRule"/>
</dbReference>
<dbReference type="GO" id="GO:0045910">
    <property type="term" value="P:negative regulation of DNA recombination"/>
    <property type="evidence" value="ECO:0007669"/>
    <property type="project" value="InterPro"/>
</dbReference>
<keyword evidence="2 9" id="KW-0699">rRNA-binding</keyword>
<dbReference type="Pfam" id="PF00488">
    <property type="entry name" value="MutS_V"/>
    <property type="match status" value="1"/>
</dbReference>
<evidence type="ECO:0000256" key="5">
    <source>
        <dbReference type="ARBA" id="ARBA00022801"/>
    </source>
</evidence>
<dbReference type="SUPFAM" id="SSF48334">
    <property type="entry name" value="DNA repair protein MutS, domain III"/>
    <property type="match status" value="1"/>
</dbReference>
<dbReference type="Pfam" id="PF01713">
    <property type="entry name" value="Smr"/>
    <property type="match status" value="1"/>
</dbReference>
<keyword evidence="3 9" id="KW-0547">Nucleotide-binding</keyword>
<dbReference type="RefSeq" id="WP_079427984.1">
    <property type="nucleotide sequence ID" value="NZ_MZGV01000082.1"/>
</dbReference>
<dbReference type="CDD" id="cd06503">
    <property type="entry name" value="ATP-synt_Fo_b"/>
    <property type="match status" value="1"/>
</dbReference>
<name>A0A1V4IDB6_9CLOT</name>
<dbReference type="InterPro" id="IPR036063">
    <property type="entry name" value="Smr_dom_sf"/>
</dbReference>
<evidence type="ECO:0000259" key="11">
    <source>
        <dbReference type="PROSITE" id="PS50828"/>
    </source>
</evidence>
<dbReference type="PANTHER" id="PTHR48466">
    <property type="entry name" value="OS10G0509000 PROTEIN-RELATED"/>
    <property type="match status" value="1"/>
</dbReference>
<feature type="coiled-coil region" evidence="10">
    <location>
        <begin position="523"/>
        <end position="617"/>
    </location>
</feature>
<keyword evidence="13" id="KW-1185">Reference proteome</keyword>
<evidence type="ECO:0000256" key="9">
    <source>
        <dbReference type="HAMAP-Rule" id="MF_00092"/>
    </source>
</evidence>
<proteinExistence type="inferred from homology"/>
<dbReference type="GO" id="GO:0019843">
    <property type="term" value="F:rRNA binding"/>
    <property type="evidence" value="ECO:0007669"/>
    <property type="project" value="UniProtKB-UniRule"/>
</dbReference>
<comment type="function">
    <text evidence="9">Acts as a ribosome collision sensor, splitting the ribosome into its 2 subunits. Detects stalled/collided 70S ribosomes which it binds and splits by an ATP-hydrolysis driven conformational change. Acts upstream of the ribosome quality control system (RQC), a ribosome-associated complex that mediates the extraction of incompletely synthesized nascent chains from stalled ribosomes and their subsequent degradation. Probably generates substrates for RQC.</text>
</comment>
<dbReference type="GO" id="GO:0005524">
    <property type="term" value="F:ATP binding"/>
    <property type="evidence" value="ECO:0007669"/>
    <property type="project" value="UniProtKB-UniRule"/>
</dbReference>
<evidence type="ECO:0000313" key="12">
    <source>
        <dbReference type="EMBL" id="OPJ57507.1"/>
    </source>
</evidence>
<evidence type="ECO:0000256" key="6">
    <source>
        <dbReference type="ARBA" id="ARBA00022840"/>
    </source>
</evidence>
<dbReference type="SUPFAM" id="SSF52540">
    <property type="entry name" value="P-loop containing nucleoside triphosphate hydrolases"/>
    <property type="match status" value="1"/>
</dbReference>
<comment type="subunit">
    <text evidence="9">Homodimer. Binds to stalled ribosomes, contacting rRNA.</text>
</comment>
<keyword evidence="10" id="KW-0175">Coiled coil</keyword>
<dbReference type="InterPro" id="IPR000432">
    <property type="entry name" value="DNA_mismatch_repair_MutS_C"/>
</dbReference>
<evidence type="ECO:0000256" key="7">
    <source>
        <dbReference type="ARBA" id="ARBA00022884"/>
    </source>
</evidence>
<evidence type="ECO:0000256" key="1">
    <source>
        <dbReference type="ARBA" id="ARBA00022722"/>
    </source>
</evidence>
<organism evidence="12 13">
    <name type="scientific">Clostridium oryzae</name>
    <dbReference type="NCBI Taxonomy" id="1450648"/>
    <lineage>
        <taxon>Bacteria</taxon>
        <taxon>Bacillati</taxon>
        <taxon>Bacillota</taxon>
        <taxon>Clostridia</taxon>
        <taxon>Eubacteriales</taxon>
        <taxon>Clostridiaceae</taxon>
        <taxon>Clostridium</taxon>
    </lineage>
</organism>
<keyword evidence="4 9" id="KW-0255">Endonuclease</keyword>
<comment type="similarity">
    <text evidence="9">Belongs to the DNA mismatch repair MutS family. MutS2 subfamily.</text>
</comment>
<evidence type="ECO:0000313" key="13">
    <source>
        <dbReference type="Proteomes" id="UP000190080"/>
    </source>
</evidence>
<feature type="binding site" evidence="9">
    <location>
        <begin position="325"/>
        <end position="332"/>
    </location>
    <ligand>
        <name>ATP</name>
        <dbReference type="ChEBI" id="CHEBI:30616"/>
    </ligand>
</feature>
<dbReference type="InterPro" id="IPR046893">
    <property type="entry name" value="MSSS"/>
</dbReference>
<dbReference type="PIRSF" id="PIRSF005814">
    <property type="entry name" value="MutS_YshD"/>
    <property type="match status" value="1"/>
</dbReference>
<dbReference type="InterPro" id="IPR002625">
    <property type="entry name" value="Smr_dom"/>
</dbReference>
<gene>
    <name evidence="12" type="primary">mutS2_4</name>
    <name evidence="9" type="synonym">mutS2</name>
    <name evidence="9" type="synonym">rqcU</name>
    <name evidence="12" type="ORF">CLORY_40770</name>
</gene>
<reference evidence="12 13" key="1">
    <citation type="submission" date="2017-03" db="EMBL/GenBank/DDBJ databases">
        <title>Genome sequence of Clostridium oryzae DSM 28571.</title>
        <authorList>
            <person name="Poehlein A."/>
            <person name="Daniel R."/>
        </authorList>
    </citation>
    <scope>NUCLEOTIDE SEQUENCE [LARGE SCALE GENOMIC DNA]</scope>
    <source>
        <strain evidence="12 13">DSM 28571</strain>
    </source>
</reference>
<dbReference type="GO" id="GO:0043023">
    <property type="term" value="F:ribosomal large subunit binding"/>
    <property type="evidence" value="ECO:0007669"/>
    <property type="project" value="UniProtKB-UniRule"/>
</dbReference>
<dbReference type="Gene3D" id="3.30.1370.110">
    <property type="match status" value="1"/>
</dbReference>
<protein>
    <recommendedName>
        <fullName evidence="9">Endonuclease MutS2</fullName>
        <ecNumber evidence="9">3.1.-.-</ecNumber>
    </recommendedName>
    <alternativeName>
        <fullName evidence="9">Ribosome-associated protein quality control-upstream factor</fullName>
        <shortName evidence="9">RQC-upstream factor</shortName>
        <shortName evidence="9">RqcU</shortName>
        <ecNumber evidence="9">3.6.4.-</ecNumber>
    </alternativeName>
</protein>
<sequence length="781" mass="87223">MDERVLRVLEFDKIKDKVAEYCQTAAGKQKVKDLRPYGNAYDATVALKETNGAVELINKKGMPPFEGIYDVRNEILMAKKGANLTCSGIFRMGGLLRCSRRFIDYAQDNYLDNICRGITTFKRLEDEIFNAIVSEDEISDRATETLFNLRRELKTKNASVKDRVNSLIRKYSKLLQDDLYTMRGDRYVIPVKSENKSAVPGIVHDQSASGATLFIEPMSLVELNNDIRELMLKEKAEIERILANLSRKIYDNIDGIAINADIVWELDFIFAKAHYASEVQGTCPHMTEDGSFEIKNGRHPLIDDKVVVPITVYLGKEYSSLIITGPNTGGKTVTLKTVGLLHIMAMSGLFIPADDNSTVSYYDNIFADIGDEQSIEQNLSTFSSHMKNIVYIMDKADDRSLALFDELGAGTDPVEGAALAIAILDNLKLRGSKIVATTHYSELKAYALSTEGVENASMEFDVETLKPTYRLLVGIPGKSNAFEISKRLGLTNNIIEDAKKNVSNTAMKFEDLIMTLQQRTIEAEDNLREAASMKMEAKTLKEKYEKKFASFEKNKDNMIQNANREAKQVIRQAKEEADDILKNIRELEKIGYGSDVSGKLENERRKLRDKLDVMEAKTSYKKDVKPSKTPKKVELGQELILNSLNQKVTVLTLPDSKGDLQVQAGIMKVSVNLKDLSEGSGVANKNISKKEKREVKLNLSRVESSVDLRGLDAEEAMYKVDKYLDDAYMAGLGEVTIIHGKGTGILRNAITDMLKHHPHVKSHRLGGYSEGGTGATVVELK</sequence>
<dbReference type="Pfam" id="PF20297">
    <property type="entry name" value="MSSS"/>
    <property type="match status" value="1"/>
</dbReference>
<dbReference type="FunFam" id="3.30.1370.110:FF:000007">
    <property type="entry name" value="Endonuclease MutS2"/>
    <property type="match status" value="1"/>
</dbReference>
<keyword evidence="7 9" id="KW-0694">RNA-binding</keyword>
<keyword evidence="5 9" id="KW-0378">Hydrolase</keyword>
<dbReference type="InterPro" id="IPR005747">
    <property type="entry name" value="MutS2"/>
</dbReference>
<dbReference type="AlphaFoldDB" id="A0A1V4IDB6"/>
<comment type="caution">
    <text evidence="12">The sequence shown here is derived from an EMBL/GenBank/DDBJ whole genome shotgun (WGS) entry which is preliminary data.</text>
</comment>
<dbReference type="SMART" id="SM00463">
    <property type="entry name" value="SMR"/>
    <property type="match status" value="1"/>
</dbReference>
<dbReference type="SMART" id="SM00533">
    <property type="entry name" value="MUTSd"/>
    <property type="match status" value="1"/>
</dbReference>
<feature type="domain" description="Smr" evidence="11">
    <location>
        <begin position="706"/>
        <end position="781"/>
    </location>
</feature>
<dbReference type="STRING" id="1450648.CLORY_40770"/>
<dbReference type="GO" id="GO:0030983">
    <property type="term" value="F:mismatched DNA binding"/>
    <property type="evidence" value="ECO:0007669"/>
    <property type="project" value="InterPro"/>
</dbReference>
<dbReference type="GO" id="GO:0006298">
    <property type="term" value="P:mismatch repair"/>
    <property type="evidence" value="ECO:0007669"/>
    <property type="project" value="InterPro"/>
</dbReference>
<evidence type="ECO:0000256" key="4">
    <source>
        <dbReference type="ARBA" id="ARBA00022759"/>
    </source>
</evidence>
<dbReference type="SUPFAM" id="SSF160443">
    <property type="entry name" value="SMR domain-like"/>
    <property type="match status" value="1"/>
</dbReference>
<keyword evidence="8 9" id="KW-0238">DNA-binding</keyword>
<comment type="function">
    <text evidence="9">Endonuclease that is involved in the suppression of homologous recombination and thus may have a key role in the control of bacterial genetic diversity.</text>
</comment>
<dbReference type="InterPro" id="IPR007696">
    <property type="entry name" value="DNA_mismatch_repair_MutS_core"/>
</dbReference>
<dbReference type="Proteomes" id="UP000190080">
    <property type="component" value="Unassembled WGS sequence"/>
</dbReference>
<dbReference type="SMART" id="SM00534">
    <property type="entry name" value="MUTSac"/>
    <property type="match status" value="1"/>
</dbReference>
<dbReference type="PROSITE" id="PS50828">
    <property type="entry name" value="SMR"/>
    <property type="match status" value="1"/>
</dbReference>
<dbReference type="FunFam" id="3.40.50.300:FF:000830">
    <property type="entry name" value="Endonuclease MutS2"/>
    <property type="match status" value="1"/>
</dbReference>
<keyword evidence="6 9" id="KW-0067">ATP-binding</keyword>